<dbReference type="PROSITE" id="PS51722">
    <property type="entry name" value="G_TR_2"/>
    <property type="match status" value="1"/>
</dbReference>
<dbReference type="GO" id="GO:0004781">
    <property type="term" value="F:sulfate adenylyltransferase (ATP) activity"/>
    <property type="evidence" value="ECO:0007669"/>
    <property type="project" value="UniProtKB-EC"/>
</dbReference>
<keyword evidence="10" id="KW-0067">ATP-binding</keyword>
<evidence type="ECO:0000256" key="11">
    <source>
        <dbReference type="ARBA" id="ARBA00023134"/>
    </source>
</evidence>
<keyword evidence="11" id="KW-0342">GTP-binding</keyword>
<evidence type="ECO:0000256" key="2">
    <source>
        <dbReference type="ARBA" id="ARBA00002357"/>
    </source>
</evidence>
<dbReference type="InterPro" id="IPR009000">
    <property type="entry name" value="Transl_B-barrel_sf"/>
</dbReference>
<dbReference type="InterPro" id="IPR009001">
    <property type="entry name" value="Transl_elong_EF1A/Init_IF2_C"/>
</dbReference>
<dbReference type="EMBL" id="JACIIV010000052">
    <property type="protein sequence ID" value="MBB6229459.1"/>
    <property type="molecule type" value="Genomic_DNA"/>
</dbReference>
<evidence type="ECO:0000256" key="12">
    <source>
        <dbReference type="ARBA" id="ARBA00024872"/>
    </source>
</evidence>
<keyword evidence="16" id="KW-1185">Reference proteome</keyword>
<sequence>MSREDEARAEVARHFDAAEQKSLLRFITCGSVDDGKSTLIGRLLHDCHALFDDQVATLAKSEVGVPDFASLVDGLAAEREQGITIDVAYRFFATERRKFIVADTPGHEQYTRNMVTGASTADLAVILIDARKGLLPQSRRHSKIVHLLGTRELVLAVNKMDLIGHDEARFNAIVEDFRSFADSIGIERFTAIPVSGLSGENIVRRSEAMSWYGGATLLDHLETVPVVDRPLDAPLRMAVQWVNRPHQDFRGYSGRIASGQVVPGQTVAVLPGGRRATIERIVTYDGDLDVAVAGQSVTLVLDQAIDCSRGDLIVAADIPHEGPASALDATLIWMADEPLAPGRSYWLKTGTQLLTARVSGPPTSATLGLNDIGDVRIALDRGIPRISYAKSRTLGGFILIDKFTNATIAAGLVRSFPDTTNAGPARDLGGVIEWVAPAWAGSHAWAAMRVARLRARGRPAVLLDEPSLRQGLAVDLPPTAAGQSELVRRAREIARLMCDAGIHVIVAIGATPDEAHPGHRIDHEPEEEWQAVEWII</sequence>
<dbReference type="InterPro" id="IPR059117">
    <property type="entry name" value="APS_kinase_dom"/>
</dbReference>
<protein>
    <recommendedName>
        <fullName evidence="6">Bifunctional enzyme NodQ</fullName>
        <ecNumber evidence="4">2.7.1.25</ecNumber>
        <ecNumber evidence="5">2.7.7.4</ecNumber>
    </recommendedName>
    <alternativeName>
        <fullName evidence="13">Nodulation protein Q</fullName>
    </alternativeName>
</protein>
<dbReference type="CDD" id="cd03695">
    <property type="entry name" value="CysN_NodQ_II"/>
    <property type="match status" value="1"/>
</dbReference>
<dbReference type="GO" id="GO:0005524">
    <property type="term" value="F:ATP binding"/>
    <property type="evidence" value="ECO:0007669"/>
    <property type="project" value="UniProtKB-KW"/>
</dbReference>
<dbReference type="SUPFAM" id="SSF50465">
    <property type="entry name" value="EF-Tu/eEF-1alpha/eIF2-gamma C-terminal domain"/>
    <property type="match status" value="1"/>
</dbReference>
<organism evidence="15 16">
    <name type="scientific">Polymorphobacter multimanifer</name>
    <dbReference type="NCBI Taxonomy" id="1070431"/>
    <lineage>
        <taxon>Bacteria</taxon>
        <taxon>Pseudomonadati</taxon>
        <taxon>Pseudomonadota</taxon>
        <taxon>Alphaproteobacteria</taxon>
        <taxon>Sphingomonadales</taxon>
        <taxon>Sphingosinicellaceae</taxon>
        <taxon>Polymorphobacter</taxon>
    </lineage>
</organism>
<evidence type="ECO:0000256" key="4">
    <source>
        <dbReference type="ARBA" id="ARBA00012121"/>
    </source>
</evidence>
<reference evidence="15 16" key="1">
    <citation type="submission" date="2020-08" db="EMBL/GenBank/DDBJ databases">
        <title>Genomic Encyclopedia of Type Strains, Phase IV (KMG-IV): sequencing the most valuable type-strain genomes for metagenomic binning, comparative biology and taxonomic classification.</title>
        <authorList>
            <person name="Goeker M."/>
        </authorList>
    </citation>
    <scope>NUCLEOTIDE SEQUENCE [LARGE SCALE GENOMIC DNA]</scope>
    <source>
        <strain evidence="15 16">DSM 102189</strain>
    </source>
</reference>
<comment type="catalytic activity">
    <reaction evidence="1">
        <text>adenosine 5'-phosphosulfate + ATP = 3'-phosphoadenylyl sulfate + ADP + H(+)</text>
        <dbReference type="Rhea" id="RHEA:24152"/>
        <dbReference type="ChEBI" id="CHEBI:15378"/>
        <dbReference type="ChEBI" id="CHEBI:30616"/>
        <dbReference type="ChEBI" id="CHEBI:58243"/>
        <dbReference type="ChEBI" id="CHEBI:58339"/>
        <dbReference type="ChEBI" id="CHEBI:456216"/>
        <dbReference type="EC" id="2.7.1.25"/>
    </reaction>
</comment>
<dbReference type="InterPro" id="IPR044138">
    <property type="entry name" value="CysN_II"/>
</dbReference>
<evidence type="ECO:0000256" key="10">
    <source>
        <dbReference type="ARBA" id="ARBA00022840"/>
    </source>
</evidence>
<comment type="function">
    <text evidence="12">Proposed to provide activated sulfate for transfer to Nod factor. ATP sulfurylase may be the GTPase, regulating ATP sulfurylase activity.</text>
</comment>
<dbReference type="EC" id="2.7.7.4" evidence="5"/>
<evidence type="ECO:0000256" key="8">
    <source>
        <dbReference type="ARBA" id="ARBA00022695"/>
    </source>
</evidence>
<dbReference type="CDD" id="cd04166">
    <property type="entry name" value="CysN_ATPS"/>
    <property type="match status" value="1"/>
</dbReference>
<dbReference type="NCBIfam" id="TIGR02034">
    <property type="entry name" value="CysN"/>
    <property type="match status" value="1"/>
</dbReference>
<evidence type="ECO:0000313" key="15">
    <source>
        <dbReference type="EMBL" id="MBB6229459.1"/>
    </source>
</evidence>
<evidence type="ECO:0000256" key="13">
    <source>
        <dbReference type="ARBA" id="ARBA00032986"/>
    </source>
</evidence>
<dbReference type="PROSITE" id="PS00301">
    <property type="entry name" value="G_TR_1"/>
    <property type="match status" value="1"/>
</dbReference>
<dbReference type="InterPro" id="IPR044139">
    <property type="entry name" value="CysN_NoDQ_III"/>
</dbReference>
<dbReference type="GO" id="GO:0006790">
    <property type="term" value="P:sulfur compound metabolic process"/>
    <property type="evidence" value="ECO:0007669"/>
    <property type="project" value="InterPro"/>
</dbReference>
<dbReference type="GO" id="GO:0005525">
    <property type="term" value="F:GTP binding"/>
    <property type="evidence" value="ECO:0007669"/>
    <property type="project" value="UniProtKB-KW"/>
</dbReference>
<dbReference type="InterPro" id="IPR031157">
    <property type="entry name" value="G_TR_CS"/>
</dbReference>
<name>A0A841L8T7_9SPHN</name>
<dbReference type="Gene3D" id="3.40.50.300">
    <property type="entry name" value="P-loop containing nucleotide triphosphate hydrolases"/>
    <property type="match status" value="2"/>
</dbReference>
<comment type="function">
    <text evidence="2">APS kinase catalyzes the synthesis of activated sulfate.</text>
</comment>
<evidence type="ECO:0000256" key="5">
    <source>
        <dbReference type="ARBA" id="ARBA00012391"/>
    </source>
</evidence>
<evidence type="ECO:0000259" key="14">
    <source>
        <dbReference type="PROSITE" id="PS51722"/>
    </source>
</evidence>
<dbReference type="InterPro" id="IPR050100">
    <property type="entry name" value="TRAFAC_GTPase_members"/>
</dbReference>
<evidence type="ECO:0000256" key="6">
    <source>
        <dbReference type="ARBA" id="ARBA00018372"/>
    </source>
</evidence>
<dbReference type="InterPro" id="IPR041757">
    <property type="entry name" value="CysN_GTP-bd"/>
</dbReference>
<dbReference type="EC" id="2.7.1.25" evidence="4"/>
<dbReference type="InterPro" id="IPR054696">
    <property type="entry name" value="GTP-eEF1A_C"/>
</dbReference>
<dbReference type="PRINTS" id="PR00315">
    <property type="entry name" value="ELONGATNFCT"/>
</dbReference>
<dbReference type="CDD" id="cd04095">
    <property type="entry name" value="CysN_NoDQ_III"/>
    <property type="match status" value="1"/>
</dbReference>
<evidence type="ECO:0000313" key="16">
    <source>
        <dbReference type="Proteomes" id="UP000538147"/>
    </source>
</evidence>
<dbReference type="GO" id="GO:0004020">
    <property type="term" value="F:adenylylsulfate kinase activity"/>
    <property type="evidence" value="ECO:0007669"/>
    <property type="project" value="UniProtKB-EC"/>
</dbReference>
<dbReference type="Pfam" id="PF22594">
    <property type="entry name" value="GTP-eEF1A_C"/>
    <property type="match status" value="1"/>
</dbReference>
<evidence type="ECO:0000256" key="1">
    <source>
        <dbReference type="ARBA" id="ARBA00001823"/>
    </source>
</evidence>
<feature type="domain" description="Tr-type G" evidence="14">
    <location>
        <begin position="21"/>
        <end position="231"/>
    </location>
</feature>
<dbReference type="InterPro" id="IPR000795">
    <property type="entry name" value="T_Tr_GTP-bd_dom"/>
</dbReference>
<keyword evidence="7 15" id="KW-0808">Transferase</keyword>
<dbReference type="GO" id="GO:0003924">
    <property type="term" value="F:GTPase activity"/>
    <property type="evidence" value="ECO:0007669"/>
    <property type="project" value="InterPro"/>
</dbReference>
<dbReference type="PANTHER" id="PTHR23115">
    <property type="entry name" value="TRANSLATION FACTOR"/>
    <property type="match status" value="1"/>
</dbReference>
<dbReference type="Proteomes" id="UP000538147">
    <property type="component" value="Unassembled WGS sequence"/>
</dbReference>
<dbReference type="Pfam" id="PF00009">
    <property type="entry name" value="GTP_EFTU"/>
    <property type="match status" value="1"/>
</dbReference>
<dbReference type="Gene3D" id="2.40.30.10">
    <property type="entry name" value="Translation factors"/>
    <property type="match status" value="2"/>
</dbReference>
<dbReference type="RefSeq" id="WP_184203162.1">
    <property type="nucleotide sequence ID" value="NZ_BMOX01000127.1"/>
</dbReference>
<comment type="subunit">
    <text evidence="3">Sulfate-activating enzymes, NodP and NodQ, may be physically associated.</text>
</comment>
<keyword evidence="8 15" id="KW-0548">Nucleotidyltransferase</keyword>
<dbReference type="InterPro" id="IPR027417">
    <property type="entry name" value="P-loop_NTPase"/>
</dbReference>
<comment type="caution">
    <text evidence="15">The sequence shown here is derived from an EMBL/GenBank/DDBJ whole genome shotgun (WGS) entry which is preliminary data.</text>
</comment>
<dbReference type="InterPro" id="IPR011779">
    <property type="entry name" value="SO4_adenylTrfase_lsu"/>
</dbReference>
<evidence type="ECO:0000256" key="3">
    <source>
        <dbReference type="ARBA" id="ARBA00011760"/>
    </source>
</evidence>
<dbReference type="SUPFAM" id="SSF50447">
    <property type="entry name" value="Translation proteins"/>
    <property type="match status" value="1"/>
</dbReference>
<dbReference type="AlphaFoldDB" id="A0A841L8T7"/>
<proteinExistence type="predicted"/>
<dbReference type="FunFam" id="3.40.50.300:FF:000119">
    <property type="entry name" value="Sulfate adenylyltransferase subunit 1"/>
    <property type="match status" value="1"/>
</dbReference>
<evidence type="ECO:0000256" key="9">
    <source>
        <dbReference type="ARBA" id="ARBA00022741"/>
    </source>
</evidence>
<keyword evidence="9" id="KW-0547">Nucleotide-binding</keyword>
<gene>
    <name evidence="15" type="ORF">FHS79_003662</name>
</gene>
<dbReference type="SUPFAM" id="SSF52540">
    <property type="entry name" value="P-loop containing nucleoside triphosphate hydrolases"/>
    <property type="match status" value="1"/>
</dbReference>
<evidence type="ECO:0000256" key="7">
    <source>
        <dbReference type="ARBA" id="ARBA00022679"/>
    </source>
</evidence>
<dbReference type="Pfam" id="PF01583">
    <property type="entry name" value="APS_kinase"/>
    <property type="match status" value="1"/>
</dbReference>
<accession>A0A841L8T7</accession>